<keyword evidence="3" id="KW-1185">Reference proteome</keyword>
<gene>
    <name evidence="2" type="ORF">SAMN05444007_102211</name>
</gene>
<evidence type="ECO:0000313" key="3">
    <source>
        <dbReference type="Proteomes" id="UP000199379"/>
    </source>
</evidence>
<dbReference type="RefSeq" id="WP_373283075.1">
    <property type="nucleotide sequence ID" value="NZ_BMGV01000002.1"/>
</dbReference>
<feature type="signal peptide" evidence="1">
    <location>
        <begin position="1"/>
        <end position="18"/>
    </location>
</feature>
<dbReference type="STRING" id="1227549.SAMN05444007_102211"/>
<sequence>MIRALAAALTFAAGSALAQESVVSAPGAVLRGLDKVNGQTVDVEVAKGETAEVFGLDVALGDCRYPVDNPTGDAYAYLTIWERDARQAVFDAWMIASSPALSALDHARYDVWVIRCMTP</sequence>
<protein>
    <recommendedName>
        <fullName evidence="4">DUF2155 domain-containing protein</fullName>
    </recommendedName>
</protein>
<accession>A0A1H6SXE1</accession>
<organism evidence="2 3">
    <name type="scientific">Cribrihabitans marinus</name>
    <dbReference type="NCBI Taxonomy" id="1227549"/>
    <lineage>
        <taxon>Bacteria</taxon>
        <taxon>Pseudomonadati</taxon>
        <taxon>Pseudomonadota</taxon>
        <taxon>Alphaproteobacteria</taxon>
        <taxon>Rhodobacterales</taxon>
        <taxon>Paracoccaceae</taxon>
        <taxon>Cribrihabitans</taxon>
    </lineage>
</organism>
<dbReference type="EMBL" id="FNYD01000002">
    <property type="protein sequence ID" value="SEI72553.1"/>
    <property type="molecule type" value="Genomic_DNA"/>
</dbReference>
<reference evidence="2 3" key="1">
    <citation type="submission" date="2016-10" db="EMBL/GenBank/DDBJ databases">
        <authorList>
            <person name="de Groot N.N."/>
        </authorList>
    </citation>
    <scope>NUCLEOTIDE SEQUENCE [LARGE SCALE GENOMIC DNA]</scope>
    <source>
        <strain evidence="2 3">DSM 29340</strain>
    </source>
</reference>
<evidence type="ECO:0000256" key="1">
    <source>
        <dbReference type="SAM" id="SignalP"/>
    </source>
</evidence>
<name>A0A1H6SXE1_9RHOB</name>
<dbReference type="Pfam" id="PF09923">
    <property type="entry name" value="DUF2155"/>
    <property type="match status" value="1"/>
</dbReference>
<feature type="chain" id="PRO_5011668472" description="DUF2155 domain-containing protein" evidence="1">
    <location>
        <begin position="19"/>
        <end position="119"/>
    </location>
</feature>
<proteinExistence type="predicted"/>
<keyword evidence="1" id="KW-0732">Signal</keyword>
<dbReference type="AlphaFoldDB" id="A0A1H6SXE1"/>
<evidence type="ECO:0000313" key="2">
    <source>
        <dbReference type="EMBL" id="SEI72553.1"/>
    </source>
</evidence>
<dbReference type="Proteomes" id="UP000199379">
    <property type="component" value="Unassembled WGS sequence"/>
</dbReference>
<dbReference type="InterPro" id="IPR019225">
    <property type="entry name" value="DUF2155"/>
</dbReference>
<evidence type="ECO:0008006" key="4">
    <source>
        <dbReference type="Google" id="ProtNLM"/>
    </source>
</evidence>